<dbReference type="EMBL" id="AP019621">
    <property type="protein sequence ID" value="BBJ47787.1"/>
    <property type="molecule type" value="Genomic_DNA"/>
</dbReference>
<proteinExistence type="predicted"/>
<accession>A0A499VNF0</accession>
<feature type="region of interest" description="Disordered" evidence="1">
    <location>
        <begin position="85"/>
        <end position="105"/>
    </location>
</feature>
<name>A0A499VNF0_STRAX</name>
<evidence type="ECO:0000313" key="2">
    <source>
        <dbReference type="EMBL" id="BBJ47787.1"/>
    </source>
</evidence>
<evidence type="ECO:0000256" key="1">
    <source>
        <dbReference type="SAM" id="MobiDB-lite"/>
    </source>
</evidence>
<organism evidence="2">
    <name type="scientific">Streptomyces avermitilis</name>
    <dbReference type="NCBI Taxonomy" id="33903"/>
    <lineage>
        <taxon>Bacteria</taxon>
        <taxon>Bacillati</taxon>
        <taxon>Actinomycetota</taxon>
        <taxon>Actinomycetes</taxon>
        <taxon>Kitasatosporales</taxon>
        <taxon>Streptomycetaceae</taxon>
        <taxon>Streptomyces</taxon>
    </lineage>
</organism>
<sequence length="148" mass="16898">MEGSFELPALCTLNDLATAIRGRVNDEIFAQVVARFGAERVDGLLAVGVGGKSAFNRLKHTARRPSWTNFRLQLEHLEWGGRSSHVMDRDPGRGPARPCGRRDRDHRHPVEWCRRAAHRSRPVAGRRPAYRDRQRRWLRRHLPGLGPA</sequence>
<protein>
    <submittedName>
        <fullName evidence="2">Uncharacterized protein</fullName>
    </submittedName>
</protein>
<dbReference type="AlphaFoldDB" id="A0A499VNF0"/>
<gene>
    <name evidence="2" type="ORF">SAVMC3_04160</name>
</gene>
<reference evidence="2" key="1">
    <citation type="submission" date="2019-04" db="EMBL/GenBank/DDBJ databases">
        <title>Draft genome sequences of Streptomyces avermitilis MC3.</title>
        <authorList>
            <person name="Komaki H."/>
            <person name="Tamura T."/>
            <person name="Hosoyama A."/>
        </authorList>
    </citation>
    <scope>NUCLEOTIDE SEQUENCE</scope>
    <source>
        <strain evidence="2">MC3</strain>
    </source>
</reference>